<dbReference type="Proteomes" id="UP000286045">
    <property type="component" value="Unassembled WGS sequence"/>
</dbReference>
<organism evidence="1 2">
    <name type="scientific">Xylaria grammica</name>
    <dbReference type="NCBI Taxonomy" id="363999"/>
    <lineage>
        <taxon>Eukaryota</taxon>
        <taxon>Fungi</taxon>
        <taxon>Dikarya</taxon>
        <taxon>Ascomycota</taxon>
        <taxon>Pezizomycotina</taxon>
        <taxon>Sordariomycetes</taxon>
        <taxon>Xylariomycetidae</taxon>
        <taxon>Xylariales</taxon>
        <taxon>Xylariaceae</taxon>
        <taxon>Xylaria</taxon>
    </lineage>
</organism>
<protein>
    <recommendedName>
        <fullName evidence="3">GIY-YIG domain-containing protein</fullName>
    </recommendedName>
</protein>
<proteinExistence type="predicted"/>
<sequence length="266" mass="29837">MGRTADSVARQIKKIAKVRDPPTPLLSTVTSPDKELSEFERATLVVRLDRILMGLTKANKTEQWDRVLMGAPRAEWAERILAFIPTPVGRLLAAPSPPTISTLRSLEWENTCKMGVYTWILTRKIHNPLYPEHYVYVGSATKYGWGLSGRKYQHQKGGEGSSFTLKHQIQHHGLAKKGHFAALLSMEVKSSEPNEVVKARQLIVLAEAAFTIWLGALTEGRPDAQKERLLLRSLCPWSLEQISYCGVCSHNPLSMDISYPMGYARL</sequence>
<evidence type="ECO:0000313" key="2">
    <source>
        <dbReference type="Proteomes" id="UP000286045"/>
    </source>
</evidence>
<comment type="caution">
    <text evidence="1">The sequence shown here is derived from an EMBL/GenBank/DDBJ whole genome shotgun (WGS) entry which is preliminary data.</text>
</comment>
<evidence type="ECO:0008006" key="3">
    <source>
        <dbReference type="Google" id="ProtNLM"/>
    </source>
</evidence>
<evidence type="ECO:0000313" key="1">
    <source>
        <dbReference type="EMBL" id="RWA12658.1"/>
    </source>
</evidence>
<reference evidence="1 2" key="1">
    <citation type="submission" date="2018-12" db="EMBL/GenBank/DDBJ databases">
        <title>Draft genome sequence of Xylaria grammica IHI A82.</title>
        <authorList>
            <person name="Buettner E."/>
            <person name="Kellner H."/>
        </authorList>
    </citation>
    <scope>NUCLEOTIDE SEQUENCE [LARGE SCALE GENOMIC DNA]</scope>
    <source>
        <strain evidence="1 2">IHI A82</strain>
    </source>
</reference>
<accession>A0A439DE71</accession>
<keyword evidence="2" id="KW-1185">Reference proteome</keyword>
<dbReference type="EMBL" id="RYZI01000045">
    <property type="protein sequence ID" value="RWA12658.1"/>
    <property type="molecule type" value="Genomic_DNA"/>
</dbReference>
<name>A0A439DE71_9PEZI</name>
<gene>
    <name evidence="1" type="ORF">EKO27_g2458</name>
</gene>
<dbReference type="AlphaFoldDB" id="A0A439DE71"/>